<keyword evidence="5" id="KW-0408">Iron</keyword>
<dbReference type="InterPro" id="IPR044862">
    <property type="entry name" value="Pro_4_hyd_alph_FE2OG_OXY"/>
</dbReference>
<dbReference type="SUPFAM" id="SSF51197">
    <property type="entry name" value="Clavaminate synthase-like"/>
    <property type="match status" value="1"/>
</dbReference>
<evidence type="ECO:0000256" key="2">
    <source>
        <dbReference type="ARBA" id="ARBA00022723"/>
    </source>
</evidence>
<dbReference type="PANTHER" id="PTHR10869">
    <property type="entry name" value="PROLYL 4-HYDROXYLASE ALPHA SUBUNIT"/>
    <property type="match status" value="1"/>
</dbReference>
<dbReference type="AlphaFoldDB" id="A0A8H8RKY1"/>
<gene>
    <name evidence="7" type="ORF">LSUB1_G005082</name>
</gene>
<dbReference type="Pfam" id="PF13640">
    <property type="entry name" value="2OG-FeII_Oxy_3"/>
    <property type="match status" value="1"/>
</dbReference>
<evidence type="ECO:0000256" key="1">
    <source>
        <dbReference type="ARBA" id="ARBA00001961"/>
    </source>
</evidence>
<keyword evidence="2" id="KW-0479">Metal-binding</keyword>
<evidence type="ECO:0000313" key="7">
    <source>
        <dbReference type="EMBL" id="TVY36233.1"/>
    </source>
</evidence>
<dbReference type="GO" id="GO:0004656">
    <property type="term" value="F:procollagen-proline 4-dioxygenase activity"/>
    <property type="evidence" value="ECO:0007669"/>
    <property type="project" value="TreeGrafter"/>
</dbReference>
<dbReference type="OrthoDB" id="69177at2759"/>
<dbReference type="EMBL" id="QGMJ01000447">
    <property type="protein sequence ID" value="TVY36233.1"/>
    <property type="molecule type" value="Genomic_DNA"/>
</dbReference>
<reference evidence="7 8" key="1">
    <citation type="submission" date="2018-05" db="EMBL/GenBank/DDBJ databases">
        <title>Genome sequencing and assembly of the regulated plant pathogen Lachnellula willkommii and related sister species for the development of diagnostic species identification markers.</title>
        <authorList>
            <person name="Giroux E."/>
            <person name="Bilodeau G."/>
        </authorList>
    </citation>
    <scope>NUCLEOTIDE SEQUENCE [LARGE SCALE GENOMIC DNA]</scope>
    <source>
        <strain evidence="7 8">CBS 197.66</strain>
    </source>
</reference>
<comment type="caution">
    <text evidence="7">The sequence shown here is derived from an EMBL/GenBank/DDBJ whole genome shotgun (WGS) entry which is preliminary data.</text>
</comment>
<feature type="non-terminal residue" evidence="7">
    <location>
        <position position="1"/>
    </location>
</feature>
<dbReference type="SMART" id="SM00702">
    <property type="entry name" value="P4Hc"/>
    <property type="match status" value="1"/>
</dbReference>
<dbReference type="GO" id="GO:0005506">
    <property type="term" value="F:iron ion binding"/>
    <property type="evidence" value="ECO:0007669"/>
    <property type="project" value="InterPro"/>
</dbReference>
<evidence type="ECO:0000256" key="4">
    <source>
        <dbReference type="ARBA" id="ARBA00023002"/>
    </source>
</evidence>
<dbReference type="GO" id="GO:0031418">
    <property type="term" value="F:L-ascorbic acid binding"/>
    <property type="evidence" value="ECO:0007669"/>
    <property type="project" value="InterPro"/>
</dbReference>
<keyword evidence="3" id="KW-0223">Dioxygenase</keyword>
<dbReference type="GO" id="GO:0005783">
    <property type="term" value="C:endoplasmic reticulum"/>
    <property type="evidence" value="ECO:0007669"/>
    <property type="project" value="TreeGrafter"/>
</dbReference>
<evidence type="ECO:0000256" key="3">
    <source>
        <dbReference type="ARBA" id="ARBA00022964"/>
    </source>
</evidence>
<proteinExistence type="predicted"/>
<dbReference type="InterPro" id="IPR045054">
    <property type="entry name" value="P4HA-like"/>
</dbReference>
<dbReference type="InterPro" id="IPR006620">
    <property type="entry name" value="Pro_4_hyd_alph"/>
</dbReference>
<feature type="domain" description="Prolyl 4-hydroxylase alpha subunit" evidence="6">
    <location>
        <begin position="73"/>
        <end position="313"/>
    </location>
</feature>
<dbReference type="Gene3D" id="2.60.120.620">
    <property type="entry name" value="q2cbj1_9rhob like domain"/>
    <property type="match status" value="1"/>
</dbReference>
<protein>
    <recommendedName>
        <fullName evidence="6">Prolyl 4-hydroxylase alpha subunit domain-containing protein</fullName>
    </recommendedName>
</protein>
<dbReference type="Proteomes" id="UP000462212">
    <property type="component" value="Unassembled WGS sequence"/>
</dbReference>
<accession>A0A8H8RKY1</accession>
<sequence length="345" mass="39418">PLQTVTMATMLQKSRNKAKNDNSIRNPQVVRTNYTSKPVSIPRSFLSPLWDPSIIEVNQIDFANTPLPQYKGLYAVVLDNVLSQSECDELIHMAEQSAGGHDPSEPMENNGWKPAMVNAGRNHEFLALDYRNSDRIIWDNEEIMDRLWKRITQVKEMKDYFSVMKGEKYVSVVGDGLVMRDERWVIAPKGPNERMRFLKYGAGQFFRPHCDGTYETPDGQQRSFFTLHLYLNDSAQALGIKEPMFGFRKGKKVDGEEEMLRGGATTFHSMDMKKRLDVDPKAGRVLIFQQRRLYHSGDDVTAGIKYTVRSDLMYQFEAEKEDGDEDPLVFQEELGRCLAVGPAST</sequence>
<keyword evidence="4" id="KW-0560">Oxidoreductase</keyword>
<keyword evidence="8" id="KW-1185">Reference proteome</keyword>
<organism evidence="7 8">
    <name type="scientific">Lachnellula subtilissima</name>
    <dbReference type="NCBI Taxonomy" id="602034"/>
    <lineage>
        <taxon>Eukaryota</taxon>
        <taxon>Fungi</taxon>
        <taxon>Dikarya</taxon>
        <taxon>Ascomycota</taxon>
        <taxon>Pezizomycotina</taxon>
        <taxon>Leotiomycetes</taxon>
        <taxon>Helotiales</taxon>
        <taxon>Lachnaceae</taxon>
        <taxon>Lachnellula</taxon>
    </lineage>
</organism>
<dbReference type="PANTHER" id="PTHR10869:SF241">
    <property type="entry name" value="FE2OG DIOXYGENASE DOMAIN-CONTAINING PROTEIN"/>
    <property type="match status" value="1"/>
</dbReference>
<comment type="cofactor">
    <cofactor evidence="1">
        <name>L-ascorbate</name>
        <dbReference type="ChEBI" id="CHEBI:38290"/>
    </cofactor>
</comment>
<evidence type="ECO:0000259" key="6">
    <source>
        <dbReference type="SMART" id="SM00702"/>
    </source>
</evidence>
<evidence type="ECO:0000313" key="8">
    <source>
        <dbReference type="Proteomes" id="UP000462212"/>
    </source>
</evidence>
<name>A0A8H8RKY1_9HELO</name>
<evidence type="ECO:0000256" key="5">
    <source>
        <dbReference type="ARBA" id="ARBA00023004"/>
    </source>
</evidence>